<protein>
    <submittedName>
        <fullName evidence="5">Transcription regulator HTH, AraC-type</fullName>
    </submittedName>
</protein>
<dbReference type="InterPro" id="IPR020449">
    <property type="entry name" value="Tscrpt_reg_AraC-type_HTH"/>
</dbReference>
<name>A0A0E4C8U5_9FIRM</name>
<keyword evidence="2" id="KW-0238">DNA-binding</keyword>
<dbReference type="AlphaFoldDB" id="A0A0E4C8U5"/>
<dbReference type="InterPro" id="IPR009057">
    <property type="entry name" value="Homeodomain-like_sf"/>
</dbReference>
<organism evidence="5 6">
    <name type="scientific">Syntrophomonas zehnderi OL-4</name>
    <dbReference type="NCBI Taxonomy" id="690567"/>
    <lineage>
        <taxon>Bacteria</taxon>
        <taxon>Bacillati</taxon>
        <taxon>Bacillota</taxon>
        <taxon>Clostridia</taxon>
        <taxon>Eubacteriales</taxon>
        <taxon>Syntrophomonadaceae</taxon>
        <taxon>Syntrophomonas</taxon>
    </lineage>
</organism>
<dbReference type="Proteomes" id="UP000045545">
    <property type="component" value="Unassembled WGS sequence"/>
</dbReference>
<dbReference type="EMBL" id="CGIH01000027">
    <property type="protein sequence ID" value="CFX68360.1"/>
    <property type="molecule type" value="Genomic_DNA"/>
</dbReference>
<keyword evidence="3" id="KW-0804">Transcription</keyword>
<evidence type="ECO:0000259" key="4">
    <source>
        <dbReference type="PROSITE" id="PS01124"/>
    </source>
</evidence>
<dbReference type="InterPro" id="IPR018062">
    <property type="entry name" value="HTH_AraC-typ_CS"/>
</dbReference>
<keyword evidence="1" id="KW-0805">Transcription regulation</keyword>
<sequence length="115" mass="13150">MSVQTIETMVQWVENNITKNPNLRDMSAYVGYSPFYCSVKFRQHMGMTYKQFLARCKLKAAACDLCLTDDKITDIALRYGYSSSEAFTRAFSKAFQCSPRQYRKAFGISQATPNP</sequence>
<dbReference type="RefSeq" id="WP_046497481.1">
    <property type="nucleotide sequence ID" value="NZ_CGIH01000027.1"/>
</dbReference>
<dbReference type="Gene3D" id="1.10.10.60">
    <property type="entry name" value="Homeodomain-like"/>
    <property type="match status" value="2"/>
</dbReference>
<dbReference type="InterPro" id="IPR050959">
    <property type="entry name" value="MarA-like"/>
</dbReference>
<dbReference type="PRINTS" id="PR00032">
    <property type="entry name" value="HTHARAC"/>
</dbReference>
<evidence type="ECO:0000313" key="5">
    <source>
        <dbReference type="EMBL" id="CFX68360.1"/>
    </source>
</evidence>
<reference evidence="5 6" key="1">
    <citation type="submission" date="2015-03" db="EMBL/GenBank/DDBJ databases">
        <authorList>
            <person name="Murphy D."/>
        </authorList>
    </citation>
    <scope>NUCLEOTIDE SEQUENCE [LARGE SCALE GENOMIC DNA]</scope>
    <source>
        <strain evidence="5 6">OL-4</strain>
    </source>
</reference>
<dbReference type="PANTHER" id="PTHR47504:SF6">
    <property type="entry name" value="ARAC-FAMILY TRANSCRIPTIONAL REGULATOR"/>
    <property type="match status" value="1"/>
</dbReference>
<dbReference type="SUPFAM" id="SSF46689">
    <property type="entry name" value="Homeodomain-like"/>
    <property type="match status" value="2"/>
</dbReference>
<dbReference type="OrthoDB" id="45544at2"/>
<dbReference type="PROSITE" id="PS00041">
    <property type="entry name" value="HTH_ARAC_FAMILY_1"/>
    <property type="match status" value="1"/>
</dbReference>
<dbReference type="InterPro" id="IPR018060">
    <property type="entry name" value="HTH_AraC"/>
</dbReference>
<dbReference type="Pfam" id="PF12833">
    <property type="entry name" value="HTH_18"/>
    <property type="match status" value="1"/>
</dbReference>
<dbReference type="GO" id="GO:0043565">
    <property type="term" value="F:sequence-specific DNA binding"/>
    <property type="evidence" value="ECO:0007669"/>
    <property type="project" value="InterPro"/>
</dbReference>
<evidence type="ECO:0000256" key="2">
    <source>
        <dbReference type="ARBA" id="ARBA00023125"/>
    </source>
</evidence>
<dbReference type="STRING" id="690567.1637"/>
<evidence type="ECO:0000256" key="3">
    <source>
        <dbReference type="ARBA" id="ARBA00023163"/>
    </source>
</evidence>
<evidence type="ECO:0000313" key="6">
    <source>
        <dbReference type="Proteomes" id="UP000045545"/>
    </source>
</evidence>
<accession>A0A0E4C8U5</accession>
<feature type="domain" description="HTH araC/xylS-type" evidence="4">
    <location>
        <begin position="7"/>
        <end position="105"/>
    </location>
</feature>
<evidence type="ECO:0000256" key="1">
    <source>
        <dbReference type="ARBA" id="ARBA00023015"/>
    </source>
</evidence>
<dbReference type="PANTHER" id="PTHR47504">
    <property type="entry name" value="RIGHT ORIGIN-BINDING PROTEIN"/>
    <property type="match status" value="1"/>
</dbReference>
<dbReference type="SMART" id="SM00342">
    <property type="entry name" value="HTH_ARAC"/>
    <property type="match status" value="1"/>
</dbReference>
<gene>
    <name evidence="5" type="ORF">1637</name>
</gene>
<proteinExistence type="predicted"/>
<keyword evidence="6" id="KW-1185">Reference proteome</keyword>
<dbReference type="PROSITE" id="PS01124">
    <property type="entry name" value="HTH_ARAC_FAMILY_2"/>
    <property type="match status" value="1"/>
</dbReference>
<dbReference type="GO" id="GO:0003700">
    <property type="term" value="F:DNA-binding transcription factor activity"/>
    <property type="evidence" value="ECO:0007669"/>
    <property type="project" value="InterPro"/>
</dbReference>